<dbReference type="EMBL" id="CP029194">
    <property type="protein sequence ID" value="QES17819.1"/>
    <property type="molecule type" value="Genomic_DNA"/>
</dbReference>
<gene>
    <name evidence="2" type="ORF">DEJ46_00835</name>
</gene>
<name>A0A5P2AND1_STRVZ</name>
<dbReference type="Gene3D" id="2.60.120.260">
    <property type="entry name" value="Galactose-binding domain-like"/>
    <property type="match status" value="1"/>
</dbReference>
<sequence>MAIGGTWTAGYEHFTAGADARLAMNYQARRVRLVLAGDGPVTGTSDGKPLKTIRGSGTPTLYTLVDDDSSHRARLDIRPAPGIEGCFFTFG</sequence>
<dbReference type="Pfam" id="PF17991">
    <property type="entry name" value="Thioredoxin_10"/>
    <property type="match status" value="1"/>
</dbReference>
<evidence type="ECO:0000313" key="2">
    <source>
        <dbReference type="EMBL" id="QES17819.1"/>
    </source>
</evidence>
<evidence type="ECO:0000313" key="3">
    <source>
        <dbReference type="Proteomes" id="UP000324106"/>
    </source>
</evidence>
<feature type="domain" description="DipZ thioredoxin-like C-terminal" evidence="1">
    <location>
        <begin position="2"/>
        <end position="91"/>
    </location>
</feature>
<dbReference type="AlphaFoldDB" id="A0A5P2AND1"/>
<protein>
    <recommendedName>
        <fullName evidence="1">DipZ thioredoxin-like C-terminal domain-containing protein</fullName>
    </recommendedName>
</protein>
<dbReference type="Proteomes" id="UP000324106">
    <property type="component" value="Chromosome"/>
</dbReference>
<proteinExistence type="predicted"/>
<dbReference type="InterPro" id="IPR041017">
    <property type="entry name" value="Thioredoxin_10"/>
</dbReference>
<evidence type="ECO:0000259" key="1">
    <source>
        <dbReference type="Pfam" id="PF17991"/>
    </source>
</evidence>
<reference evidence="2 3" key="1">
    <citation type="submission" date="2018-05" db="EMBL/GenBank/DDBJ databases">
        <title>Streptomyces venezuelae.</title>
        <authorList>
            <person name="Kim W."/>
            <person name="Lee N."/>
            <person name="Cho B.-K."/>
        </authorList>
    </citation>
    <scope>NUCLEOTIDE SEQUENCE [LARGE SCALE GENOMIC DNA]</scope>
    <source>
        <strain evidence="2 3">ATCC 15068</strain>
    </source>
</reference>
<accession>A0A5P2AND1</accession>
<organism evidence="2 3">
    <name type="scientific">Streptomyces venezuelae</name>
    <dbReference type="NCBI Taxonomy" id="54571"/>
    <lineage>
        <taxon>Bacteria</taxon>
        <taxon>Bacillati</taxon>
        <taxon>Actinomycetota</taxon>
        <taxon>Actinomycetes</taxon>
        <taxon>Kitasatosporales</taxon>
        <taxon>Streptomycetaceae</taxon>
        <taxon>Streptomyces</taxon>
    </lineage>
</organism>